<evidence type="ECO:0000256" key="4">
    <source>
        <dbReference type="RuleBase" id="RU361117"/>
    </source>
</evidence>
<comment type="similarity">
    <text evidence="2 4">Belongs to the trehalose phosphatase family.</text>
</comment>
<dbReference type="InterPro" id="IPR036412">
    <property type="entry name" value="HAD-like_sf"/>
</dbReference>
<dbReference type="Gene3D" id="3.30.70.1020">
    <property type="entry name" value="Trehalose-6-phosphate phosphatase related protein, domain 2"/>
    <property type="match status" value="1"/>
</dbReference>
<dbReference type="EC" id="3.1.3.12" evidence="4"/>
<dbReference type="AlphaFoldDB" id="A0AAV3T6I5"/>
<comment type="function">
    <text evidence="4">Removes the phosphate from trehalose 6-phosphate to produce free trehalose.</text>
</comment>
<dbReference type="GO" id="GO:0004805">
    <property type="term" value="F:trehalose-phosphatase activity"/>
    <property type="evidence" value="ECO:0007669"/>
    <property type="project" value="UniProtKB-EC"/>
</dbReference>
<dbReference type="NCBIfam" id="TIGR00685">
    <property type="entry name" value="T6PP"/>
    <property type="match status" value="1"/>
</dbReference>
<keyword evidence="3 4" id="KW-0378">Hydrolase</keyword>
<comment type="catalytic activity">
    <reaction evidence="4">
        <text>alpha,alpha-trehalose 6-phosphate + H2O = alpha,alpha-trehalose + phosphate</text>
        <dbReference type="Rhea" id="RHEA:23420"/>
        <dbReference type="ChEBI" id="CHEBI:15377"/>
        <dbReference type="ChEBI" id="CHEBI:16551"/>
        <dbReference type="ChEBI" id="CHEBI:43474"/>
        <dbReference type="ChEBI" id="CHEBI:58429"/>
        <dbReference type="EC" id="3.1.3.12"/>
    </reaction>
</comment>
<dbReference type="GO" id="GO:0005992">
    <property type="term" value="P:trehalose biosynthetic process"/>
    <property type="evidence" value="ECO:0007669"/>
    <property type="project" value="InterPro"/>
</dbReference>
<evidence type="ECO:0000256" key="1">
    <source>
        <dbReference type="ARBA" id="ARBA00005199"/>
    </source>
</evidence>
<keyword evidence="4" id="KW-0460">Magnesium</keyword>
<evidence type="ECO:0000313" key="6">
    <source>
        <dbReference type="EMBL" id="GAA0664501.1"/>
    </source>
</evidence>
<keyword evidence="4" id="KW-0479">Metal-binding</keyword>
<dbReference type="InterPro" id="IPR003337">
    <property type="entry name" value="Trehalose_PPase"/>
</dbReference>
<name>A0AAV3T6I5_9EURY</name>
<dbReference type="InterPro" id="IPR044651">
    <property type="entry name" value="OTSB-like"/>
</dbReference>
<evidence type="ECO:0000313" key="7">
    <source>
        <dbReference type="Proteomes" id="UP001500420"/>
    </source>
</evidence>
<gene>
    <name evidence="6" type="ORF">GCM10009020_06740</name>
</gene>
<dbReference type="GO" id="GO:0046872">
    <property type="term" value="F:metal ion binding"/>
    <property type="evidence" value="ECO:0007669"/>
    <property type="project" value="UniProtKB-KW"/>
</dbReference>
<comment type="pathway">
    <text evidence="1 4">Glycan biosynthesis; trehalose biosynthesis.</text>
</comment>
<dbReference type="InterPro" id="IPR023214">
    <property type="entry name" value="HAD_sf"/>
</dbReference>
<dbReference type="Gene3D" id="3.40.50.1000">
    <property type="entry name" value="HAD superfamily/HAD-like"/>
    <property type="match status" value="1"/>
</dbReference>
<keyword evidence="7" id="KW-1185">Reference proteome</keyword>
<protein>
    <recommendedName>
        <fullName evidence="4">Trehalose 6-phosphate phosphatase</fullName>
        <ecNumber evidence="4">3.1.3.12</ecNumber>
    </recommendedName>
</protein>
<dbReference type="InterPro" id="IPR006379">
    <property type="entry name" value="HAD-SF_hydro_IIB"/>
</dbReference>
<accession>A0AAV3T6I5</accession>
<dbReference type="SUPFAM" id="SSF56784">
    <property type="entry name" value="HAD-like"/>
    <property type="match status" value="1"/>
</dbReference>
<dbReference type="PANTHER" id="PTHR43768:SF3">
    <property type="entry name" value="TREHALOSE 6-PHOSPHATE PHOSPHATASE"/>
    <property type="match status" value="1"/>
</dbReference>
<proteinExistence type="inferred from homology"/>
<dbReference type="Pfam" id="PF02358">
    <property type="entry name" value="Trehalose_PPase"/>
    <property type="match status" value="1"/>
</dbReference>
<comment type="caution">
    <text evidence="6">The sequence shown here is derived from an EMBL/GenBank/DDBJ whole genome shotgun (WGS) entry which is preliminary data.</text>
</comment>
<feature type="region of interest" description="Disordered" evidence="5">
    <location>
        <begin position="101"/>
        <end position="125"/>
    </location>
</feature>
<comment type="cofactor">
    <cofactor evidence="4">
        <name>Mg(2+)</name>
        <dbReference type="ChEBI" id="CHEBI:18420"/>
    </cofactor>
</comment>
<organism evidence="6 7">
    <name type="scientific">Natronoarchaeum mannanilyticum</name>
    <dbReference type="NCBI Taxonomy" id="926360"/>
    <lineage>
        <taxon>Archaea</taxon>
        <taxon>Methanobacteriati</taxon>
        <taxon>Methanobacteriota</taxon>
        <taxon>Stenosarchaea group</taxon>
        <taxon>Halobacteria</taxon>
        <taxon>Halobacteriales</taxon>
        <taxon>Natronoarchaeaceae</taxon>
    </lineage>
</organism>
<evidence type="ECO:0000256" key="5">
    <source>
        <dbReference type="SAM" id="MobiDB-lite"/>
    </source>
</evidence>
<reference evidence="6 7" key="1">
    <citation type="journal article" date="2019" name="Int. J. Syst. Evol. Microbiol.">
        <title>The Global Catalogue of Microorganisms (GCM) 10K type strain sequencing project: providing services to taxonomists for standard genome sequencing and annotation.</title>
        <authorList>
            <consortium name="The Broad Institute Genomics Platform"/>
            <consortium name="The Broad Institute Genome Sequencing Center for Infectious Disease"/>
            <person name="Wu L."/>
            <person name="Ma J."/>
        </authorList>
    </citation>
    <scope>NUCLEOTIDE SEQUENCE [LARGE SCALE GENOMIC DNA]</scope>
    <source>
        <strain evidence="6 7">JCM 16328</strain>
    </source>
</reference>
<evidence type="ECO:0000256" key="3">
    <source>
        <dbReference type="ARBA" id="ARBA00022801"/>
    </source>
</evidence>
<dbReference type="PANTHER" id="PTHR43768">
    <property type="entry name" value="TREHALOSE 6-PHOSPHATE PHOSPHATASE"/>
    <property type="match status" value="1"/>
</dbReference>
<dbReference type="EMBL" id="BAAADV010000001">
    <property type="protein sequence ID" value="GAA0664501.1"/>
    <property type="molecule type" value="Genomic_DNA"/>
</dbReference>
<sequence>MAPHDADDRSATDHPVLDPVLDDLAERLARADGLLFLSDFDGTLAPIVEDPAAAAPLDGVPESLRELRDADRVAVGLVSGRALADLRERAGVSGVHFAGNHGLELQEPADADASAASGGEERPDADVEIHPAAESAADAIGSVADDVASRLDEIDGARVEDKRVTATVHYRGVDDDAVPAVERAVSEAVDDVDAELRITSGKKIFEIRPDVDWDKGAAVEWLRDRLVPKSENWLAIYVGDDVTDEDAFRTLEEGRGIAVGREETEADHVIPDPEAARALTRWVAGAGRRHLVGDGGEN</sequence>
<dbReference type="Proteomes" id="UP001500420">
    <property type="component" value="Unassembled WGS sequence"/>
</dbReference>
<dbReference type="CDD" id="cd01627">
    <property type="entry name" value="HAD_TPP"/>
    <property type="match status" value="1"/>
</dbReference>
<dbReference type="NCBIfam" id="TIGR01484">
    <property type="entry name" value="HAD-SF-IIB"/>
    <property type="match status" value="1"/>
</dbReference>
<evidence type="ECO:0000256" key="2">
    <source>
        <dbReference type="ARBA" id="ARBA00008770"/>
    </source>
</evidence>
<dbReference type="RefSeq" id="WP_343772450.1">
    <property type="nucleotide sequence ID" value="NZ_BAAADV010000001.1"/>
</dbReference>